<keyword evidence="2" id="KW-0489">Methyltransferase</keyword>
<dbReference type="GO" id="GO:0008168">
    <property type="term" value="F:methyltransferase activity"/>
    <property type="evidence" value="ECO:0007669"/>
    <property type="project" value="UniProtKB-KW"/>
</dbReference>
<dbReference type="PRINTS" id="PR00778">
    <property type="entry name" value="HTHARSR"/>
</dbReference>
<dbReference type="InterPro" id="IPR013217">
    <property type="entry name" value="Methyltransf_12"/>
</dbReference>
<dbReference type="InterPro" id="IPR029063">
    <property type="entry name" value="SAM-dependent_MTases_sf"/>
</dbReference>
<comment type="caution">
    <text evidence="2">The sequence shown here is derived from an EMBL/GenBank/DDBJ whole genome shotgun (WGS) entry which is preliminary data.</text>
</comment>
<dbReference type="Pfam" id="PF01022">
    <property type="entry name" value="HTH_5"/>
    <property type="match status" value="1"/>
</dbReference>
<dbReference type="GO" id="GO:0032259">
    <property type="term" value="P:methylation"/>
    <property type="evidence" value="ECO:0007669"/>
    <property type="project" value="UniProtKB-KW"/>
</dbReference>
<dbReference type="PANTHER" id="PTHR43861:SF1">
    <property type="entry name" value="TRANS-ACONITATE 2-METHYLTRANSFERASE"/>
    <property type="match status" value="1"/>
</dbReference>
<dbReference type="Gene3D" id="3.40.50.150">
    <property type="entry name" value="Vaccinia Virus protein VP39"/>
    <property type="match status" value="1"/>
</dbReference>
<sequence>MHDPTGPSGRLPSDAASRWELYRLLADPVRPRLLALAAAEELGVGELSELLREGQPKISRHAAALRDAGLLLARKQGTWTLLRLSPGAATDPVVADAVRAGTAACEADGTMERIGEVIAGRDAATREFFARAGRPLRPGPPLELGAYLTALAPLLPHRALAVDVGTGDGALLEVLSPLFAHVIAVDRAEAQLALAEERIRRRELTNVELVQGEYDAPDLRERVMSRAGEAGGADVVFAARVLHHAPKPARAMAALMHLARPSGGAVCVLDYEAHDDQALCEQEADLWQGFDPETLRRMAVDAGLVDVTIRRLPRAWQGDGPDRHLVWQLLVGRHSEETQGTAENSKRTR</sequence>
<keyword evidence="3" id="KW-1185">Reference proteome</keyword>
<name>A0A4U1J3W6_9BACT</name>
<dbReference type="Proteomes" id="UP000309215">
    <property type="component" value="Unassembled WGS sequence"/>
</dbReference>
<dbReference type="SUPFAM" id="SSF46785">
    <property type="entry name" value="Winged helix' DNA-binding domain"/>
    <property type="match status" value="1"/>
</dbReference>
<evidence type="ECO:0000313" key="2">
    <source>
        <dbReference type="EMBL" id="TKD01830.1"/>
    </source>
</evidence>
<dbReference type="CDD" id="cd02440">
    <property type="entry name" value="AdoMet_MTases"/>
    <property type="match status" value="1"/>
</dbReference>
<proteinExistence type="predicted"/>
<dbReference type="InterPro" id="IPR001845">
    <property type="entry name" value="HTH_ArsR_DNA-bd_dom"/>
</dbReference>
<dbReference type="EMBL" id="SSMQ01000037">
    <property type="protein sequence ID" value="TKD01830.1"/>
    <property type="molecule type" value="Genomic_DNA"/>
</dbReference>
<dbReference type="GO" id="GO:0003700">
    <property type="term" value="F:DNA-binding transcription factor activity"/>
    <property type="evidence" value="ECO:0007669"/>
    <property type="project" value="InterPro"/>
</dbReference>
<organism evidence="2 3">
    <name type="scientific">Polyangium fumosum</name>
    <dbReference type="NCBI Taxonomy" id="889272"/>
    <lineage>
        <taxon>Bacteria</taxon>
        <taxon>Pseudomonadati</taxon>
        <taxon>Myxococcota</taxon>
        <taxon>Polyangia</taxon>
        <taxon>Polyangiales</taxon>
        <taxon>Polyangiaceae</taxon>
        <taxon>Polyangium</taxon>
    </lineage>
</organism>
<dbReference type="Pfam" id="PF08242">
    <property type="entry name" value="Methyltransf_12"/>
    <property type="match status" value="1"/>
</dbReference>
<evidence type="ECO:0000313" key="3">
    <source>
        <dbReference type="Proteomes" id="UP000309215"/>
    </source>
</evidence>
<dbReference type="InterPro" id="IPR011991">
    <property type="entry name" value="ArsR-like_HTH"/>
</dbReference>
<dbReference type="OrthoDB" id="9789575at2"/>
<dbReference type="AlphaFoldDB" id="A0A4U1J3W6"/>
<dbReference type="PANTHER" id="PTHR43861">
    <property type="entry name" value="TRANS-ACONITATE 2-METHYLTRANSFERASE-RELATED"/>
    <property type="match status" value="1"/>
</dbReference>
<protein>
    <submittedName>
        <fullName evidence="2">Methyltransferase domain-containing protein</fullName>
    </submittedName>
</protein>
<accession>A0A4U1J3W6</accession>
<dbReference type="SMART" id="SM00418">
    <property type="entry name" value="HTH_ARSR"/>
    <property type="match status" value="1"/>
</dbReference>
<gene>
    <name evidence="2" type="ORF">E8A74_30050</name>
</gene>
<dbReference type="SUPFAM" id="SSF53335">
    <property type="entry name" value="S-adenosyl-L-methionine-dependent methyltransferases"/>
    <property type="match status" value="1"/>
</dbReference>
<dbReference type="PROSITE" id="PS50987">
    <property type="entry name" value="HTH_ARSR_2"/>
    <property type="match status" value="1"/>
</dbReference>
<dbReference type="RefSeq" id="WP_136932542.1">
    <property type="nucleotide sequence ID" value="NZ_SSMQ01000037.1"/>
</dbReference>
<dbReference type="CDD" id="cd00090">
    <property type="entry name" value="HTH_ARSR"/>
    <property type="match status" value="1"/>
</dbReference>
<dbReference type="Gene3D" id="1.10.10.10">
    <property type="entry name" value="Winged helix-like DNA-binding domain superfamily/Winged helix DNA-binding domain"/>
    <property type="match status" value="1"/>
</dbReference>
<evidence type="ECO:0000259" key="1">
    <source>
        <dbReference type="PROSITE" id="PS50987"/>
    </source>
</evidence>
<dbReference type="InterPro" id="IPR036390">
    <property type="entry name" value="WH_DNA-bd_sf"/>
</dbReference>
<dbReference type="InterPro" id="IPR036388">
    <property type="entry name" value="WH-like_DNA-bd_sf"/>
</dbReference>
<reference evidence="2 3" key="1">
    <citation type="submission" date="2019-04" db="EMBL/GenBank/DDBJ databases">
        <authorList>
            <person name="Li Y."/>
            <person name="Wang J."/>
        </authorList>
    </citation>
    <scope>NUCLEOTIDE SEQUENCE [LARGE SCALE GENOMIC DNA]</scope>
    <source>
        <strain evidence="2 3">DSM 14668</strain>
    </source>
</reference>
<keyword evidence="2" id="KW-0808">Transferase</keyword>
<feature type="domain" description="HTH arsR-type" evidence="1">
    <location>
        <begin position="11"/>
        <end position="104"/>
    </location>
</feature>